<dbReference type="Gene3D" id="3.40.50.1010">
    <property type="entry name" value="5'-nuclease"/>
    <property type="match status" value="2"/>
</dbReference>
<organism evidence="2 3">
    <name type="scientific">Crepidotus variabilis</name>
    <dbReference type="NCBI Taxonomy" id="179855"/>
    <lineage>
        <taxon>Eukaryota</taxon>
        <taxon>Fungi</taxon>
        <taxon>Dikarya</taxon>
        <taxon>Basidiomycota</taxon>
        <taxon>Agaricomycotina</taxon>
        <taxon>Agaricomycetes</taxon>
        <taxon>Agaricomycetidae</taxon>
        <taxon>Agaricales</taxon>
        <taxon>Agaricineae</taxon>
        <taxon>Crepidotaceae</taxon>
        <taxon>Crepidotus</taxon>
    </lineage>
</organism>
<proteinExistence type="predicted"/>
<evidence type="ECO:0000259" key="1">
    <source>
        <dbReference type="Pfam" id="PF00867"/>
    </source>
</evidence>
<dbReference type="Proteomes" id="UP000807306">
    <property type="component" value="Unassembled WGS sequence"/>
</dbReference>
<comment type="caution">
    <text evidence="2">The sequence shown here is derived from an EMBL/GenBank/DDBJ whole genome shotgun (WGS) entry which is preliminary data.</text>
</comment>
<dbReference type="InterPro" id="IPR006084">
    <property type="entry name" value="XPG/Rad2"/>
</dbReference>
<accession>A0A9P6E7W0</accession>
<sequence>MDSKNFWEILRPASQTYDIRELVLRKGFLADRHRTRTVAFGVNGSSWLNKIYDDFSAAEGQQQRLATLCTPFERLCWFSRLGASIVFVFDGDGIHPTLQRFRLQDCDEMLDGFCRLIHAFGFYTHQAPAQAEPELAYLNVVYALDAVISASTDIFLFKPTHVIRDFEELEPVQTGIPGCTQLIGAALVFSALPELLAAVMADSDNEHFDARLADWRSQLDEELRTNQSFLLRREYPEVADAIPVGFPSQQTLGLLYANPKTSHDSPNAAHRLMANRHWFRLKSPKNACLATLCREFFGWQENIIDNFHSHVWGGLLIRNLIRDAQLALPATDRLGPTRISCVLCQALLPEGPPSTYISYKVRVWVTAVAVEAAHAAGLAPHDLIADNVVFSLKLWIPGPILKMSVPELLDGYLTTHQDLQSNEAAYSNILSTVSVAALGLP</sequence>
<dbReference type="Pfam" id="PF00867">
    <property type="entry name" value="XPG_I"/>
    <property type="match status" value="1"/>
</dbReference>
<dbReference type="PANTHER" id="PTHR11081">
    <property type="entry name" value="FLAP ENDONUCLEASE FAMILY MEMBER"/>
    <property type="match status" value="1"/>
</dbReference>
<feature type="domain" description="XPG-I" evidence="1">
    <location>
        <begin position="122"/>
        <end position="167"/>
    </location>
</feature>
<dbReference type="OrthoDB" id="2959108at2759"/>
<dbReference type="GO" id="GO:0017108">
    <property type="term" value="F:5'-flap endonuclease activity"/>
    <property type="evidence" value="ECO:0007669"/>
    <property type="project" value="TreeGrafter"/>
</dbReference>
<dbReference type="EMBL" id="MU157904">
    <property type="protein sequence ID" value="KAF9524110.1"/>
    <property type="molecule type" value="Genomic_DNA"/>
</dbReference>
<dbReference type="GO" id="GO:0006974">
    <property type="term" value="P:DNA damage response"/>
    <property type="evidence" value="ECO:0007669"/>
    <property type="project" value="UniProtKB-ARBA"/>
</dbReference>
<reference evidence="2" key="1">
    <citation type="submission" date="2020-11" db="EMBL/GenBank/DDBJ databases">
        <authorList>
            <consortium name="DOE Joint Genome Institute"/>
            <person name="Ahrendt S."/>
            <person name="Riley R."/>
            <person name="Andreopoulos W."/>
            <person name="Labutti K."/>
            <person name="Pangilinan J."/>
            <person name="Ruiz-Duenas F.J."/>
            <person name="Barrasa J.M."/>
            <person name="Sanchez-Garcia M."/>
            <person name="Camarero S."/>
            <person name="Miyauchi S."/>
            <person name="Serrano A."/>
            <person name="Linde D."/>
            <person name="Babiker R."/>
            <person name="Drula E."/>
            <person name="Ayuso-Fernandez I."/>
            <person name="Pacheco R."/>
            <person name="Padilla G."/>
            <person name="Ferreira P."/>
            <person name="Barriuso J."/>
            <person name="Kellner H."/>
            <person name="Castanera R."/>
            <person name="Alfaro M."/>
            <person name="Ramirez L."/>
            <person name="Pisabarro A.G."/>
            <person name="Kuo A."/>
            <person name="Tritt A."/>
            <person name="Lipzen A."/>
            <person name="He G."/>
            <person name="Yan M."/>
            <person name="Ng V."/>
            <person name="Cullen D."/>
            <person name="Martin F."/>
            <person name="Rosso M.-N."/>
            <person name="Henrissat B."/>
            <person name="Hibbett D."/>
            <person name="Martinez A.T."/>
            <person name="Grigoriev I.V."/>
        </authorList>
    </citation>
    <scope>NUCLEOTIDE SEQUENCE</scope>
    <source>
        <strain evidence="2">CBS 506.95</strain>
    </source>
</reference>
<dbReference type="InterPro" id="IPR029060">
    <property type="entry name" value="PIN-like_dom_sf"/>
</dbReference>
<gene>
    <name evidence="2" type="ORF">CPB83DRAFT_898158</name>
</gene>
<protein>
    <submittedName>
        <fullName evidence="2">PIN domain-like protein</fullName>
    </submittedName>
</protein>
<evidence type="ECO:0000313" key="3">
    <source>
        <dbReference type="Proteomes" id="UP000807306"/>
    </source>
</evidence>
<dbReference type="InterPro" id="IPR006086">
    <property type="entry name" value="XPG-I_dom"/>
</dbReference>
<keyword evidence="3" id="KW-1185">Reference proteome</keyword>
<evidence type="ECO:0000313" key="2">
    <source>
        <dbReference type="EMBL" id="KAF9524110.1"/>
    </source>
</evidence>
<dbReference type="AlphaFoldDB" id="A0A9P6E7W0"/>
<name>A0A9P6E7W0_9AGAR</name>
<dbReference type="SUPFAM" id="SSF88723">
    <property type="entry name" value="PIN domain-like"/>
    <property type="match status" value="1"/>
</dbReference>
<dbReference type="PANTHER" id="PTHR11081:SF75">
    <property type="entry name" value="ENDONUCLEASE, PUTATIVE (AFU_ORTHOLOGUE AFUA_3G13260)-RELATED"/>
    <property type="match status" value="1"/>
</dbReference>